<dbReference type="Proteomes" id="UP000515151">
    <property type="component" value="Chromosome 8"/>
</dbReference>
<dbReference type="OrthoDB" id="1870484at2759"/>
<dbReference type="RefSeq" id="XP_031374215.1">
    <property type="nucleotide sequence ID" value="XM_031518355.1"/>
</dbReference>
<protein>
    <submittedName>
        <fullName evidence="8">Uncharacterized protein LOC116188901</fullName>
    </submittedName>
</protein>
<dbReference type="PANTHER" id="PTHR13935">
    <property type="entry name" value="ACHAETE-SCUTE TRANSCRIPTION FACTOR-RELATED"/>
    <property type="match status" value="1"/>
</dbReference>
<organism evidence="7 8">
    <name type="scientific">Punica granatum</name>
    <name type="common">Pomegranate</name>
    <dbReference type="NCBI Taxonomy" id="22663"/>
    <lineage>
        <taxon>Eukaryota</taxon>
        <taxon>Viridiplantae</taxon>
        <taxon>Streptophyta</taxon>
        <taxon>Embryophyta</taxon>
        <taxon>Tracheophyta</taxon>
        <taxon>Spermatophyta</taxon>
        <taxon>Magnoliopsida</taxon>
        <taxon>eudicotyledons</taxon>
        <taxon>Gunneridae</taxon>
        <taxon>Pentapetalae</taxon>
        <taxon>rosids</taxon>
        <taxon>malvids</taxon>
        <taxon>Myrtales</taxon>
        <taxon>Lythraceae</taxon>
        <taxon>Punica</taxon>
    </lineage>
</organism>
<dbReference type="GeneID" id="116188901"/>
<comment type="subcellular location">
    <subcellularLocation>
        <location evidence="1">Nucleus</location>
    </subcellularLocation>
</comment>
<dbReference type="GO" id="GO:0090575">
    <property type="term" value="C:RNA polymerase II transcription regulator complex"/>
    <property type="evidence" value="ECO:0007669"/>
    <property type="project" value="TreeGrafter"/>
</dbReference>
<evidence type="ECO:0000313" key="8">
    <source>
        <dbReference type="RefSeq" id="XP_031374215.1"/>
    </source>
</evidence>
<evidence type="ECO:0000256" key="4">
    <source>
        <dbReference type="ARBA" id="ARBA00023242"/>
    </source>
</evidence>
<dbReference type="GO" id="GO:0046983">
    <property type="term" value="F:protein dimerization activity"/>
    <property type="evidence" value="ECO:0007669"/>
    <property type="project" value="InterPro"/>
</dbReference>
<keyword evidence="5" id="KW-0175">Coiled coil</keyword>
<dbReference type="PANTHER" id="PTHR13935:SF46">
    <property type="entry name" value="TRANSCRIPTION FACTOR BHLH167-RELATED"/>
    <property type="match status" value="1"/>
</dbReference>
<evidence type="ECO:0000256" key="5">
    <source>
        <dbReference type="SAM" id="Coils"/>
    </source>
</evidence>
<dbReference type="SUPFAM" id="SSF47459">
    <property type="entry name" value="HLH, helix-loop-helix DNA-binding domain"/>
    <property type="match status" value="1"/>
</dbReference>
<reference evidence="7" key="1">
    <citation type="journal article" date="2020" name="Plant Biotechnol. J.">
        <title>The pomegranate (Punica granatum L.) draft genome dissects genetic divergence between soft- and hard-seeded cultivars.</title>
        <authorList>
            <person name="Luo X."/>
            <person name="Li H."/>
            <person name="Wu Z."/>
            <person name="Yao W."/>
            <person name="Zhao P."/>
            <person name="Cao D."/>
            <person name="Yu H."/>
            <person name="Li K."/>
            <person name="Poudel K."/>
            <person name="Zhao D."/>
            <person name="Zhang F."/>
            <person name="Xia X."/>
            <person name="Chen L."/>
            <person name="Wang Q."/>
            <person name="Jing D."/>
            <person name="Cao S."/>
        </authorList>
    </citation>
    <scope>NUCLEOTIDE SEQUENCE [LARGE SCALE GENOMIC DNA]</scope>
    <source>
        <strain evidence="7">cv. Tunisia</strain>
    </source>
</reference>
<accession>A0A6P8BV75</accession>
<dbReference type="InterPro" id="IPR015660">
    <property type="entry name" value="MASH1/Ascl1a-like"/>
</dbReference>
<evidence type="ECO:0000256" key="6">
    <source>
        <dbReference type="SAM" id="MobiDB-lite"/>
    </source>
</evidence>
<keyword evidence="3" id="KW-0804">Transcription</keyword>
<dbReference type="AlphaFoldDB" id="A0A6P8BV75"/>
<keyword evidence="2" id="KW-0805">Transcription regulation</keyword>
<feature type="region of interest" description="Disordered" evidence="6">
    <location>
        <begin position="1"/>
        <end position="21"/>
    </location>
</feature>
<dbReference type="Gene3D" id="4.10.280.10">
    <property type="entry name" value="Helix-loop-helix DNA-binding domain"/>
    <property type="match status" value="1"/>
</dbReference>
<keyword evidence="7" id="KW-1185">Reference proteome</keyword>
<gene>
    <name evidence="8" type="primary">LOC116188901</name>
</gene>
<evidence type="ECO:0000256" key="2">
    <source>
        <dbReference type="ARBA" id="ARBA00023015"/>
    </source>
</evidence>
<reference evidence="8" key="2">
    <citation type="submission" date="2025-08" db="UniProtKB">
        <authorList>
            <consortium name="RefSeq"/>
        </authorList>
    </citation>
    <scope>IDENTIFICATION</scope>
    <source>
        <tissue evidence="8">Leaf</tissue>
    </source>
</reference>
<sequence length="241" mass="27149">MEEKTGSIGRVNERPTAGKMIDRGTVERNQRDHMRGLCNELFSLLAPRHFTTSKEMLSLQSQIDEAASYIKQLRRRVEELRVRKEQAAITTSIVAGDHNNDNGDCQMMEQDSDELRVPILELKEVFMGSGLQVNLISKSSSNKSDNNRSNFFSVSCKLIGVLQDEGAEVVDVSFVHRGSKVFYSIHAQDDWAQSYDGLCRETHDPSSGFGYWSDILWLRPDCSSSDGVLKYISFVIGKFPS</sequence>
<keyword evidence="4" id="KW-0539">Nucleus</keyword>
<name>A0A6P8BV75_PUNGR</name>
<dbReference type="GO" id="GO:0000981">
    <property type="term" value="F:DNA-binding transcription factor activity, RNA polymerase II-specific"/>
    <property type="evidence" value="ECO:0007669"/>
    <property type="project" value="TreeGrafter"/>
</dbReference>
<evidence type="ECO:0000256" key="1">
    <source>
        <dbReference type="ARBA" id="ARBA00004123"/>
    </source>
</evidence>
<proteinExistence type="predicted"/>
<evidence type="ECO:0000256" key="3">
    <source>
        <dbReference type="ARBA" id="ARBA00023163"/>
    </source>
</evidence>
<feature type="coiled-coil region" evidence="5">
    <location>
        <begin position="56"/>
        <end position="90"/>
    </location>
</feature>
<dbReference type="InterPro" id="IPR036638">
    <property type="entry name" value="HLH_DNA-bd_sf"/>
</dbReference>
<evidence type="ECO:0000313" key="7">
    <source>
        <dbReference type="Proteomes" id="UP000515151"/>
    </source>
</evidence>
<dbReference type="GO" id="GO:0000977">
    <property type="term" value="F:RNA polymerase II transcription regulatory region sequence-specific DNA binding"/>
    <property type="evidence" value="ECO:0007669"/>
    <property type="project" value="TreeGrafter"/>
</dbReference>